<dbReference type="HAMAP" id="MF_01363">
    <property type="entry name" value="Ribosomal_bL21"/>
    <property type="match status" value="1"/>
</dbReference>
<dbReference type="InterPro" id="IPR028909">
    <property type="entry name" value="bL21-like"/>
</dbReference>
<sequence>MKYAVLKIGGKQYKASEGDQLLVEKIDKNENEPVDFKEVLLLVDDSKVDVGTPFLNASVKGKVLTQEKAQKVQVFRYKSKTGYHKKTGHRQKLTKVLIEKISKGSK</sequence>
<dbReference type="GO" id="GO:1990904">
    <property type="term" value="C:ribonucleoprotein complex"/>
    <property type="evidence" value="ECO:0007669"/>
    <property type="project" value="UniProtKB-KW"/>
</dbReference>
<evidence type="ECO:0000256" key="2">
    <source>
        <dbReference type="ARBA" id="ARBA00022730"/>
    </source>
</evidence>
<accession>A0A1G1WBU0</accession>
<organism evidence="8 9">
    <name type="scientific">Candidatus Woykebacteria bacterium RBG_16_39_9b</name>
    <dbReference type="NCBI Taxonomy" id="1802595"/>
    <lineage>
        <taxon>Bacteria</taxon>
        <taxon>Candidatus Woykeibacteriota</taxon>
    </lineage>
</organism>
<comment type="similarity">
    <text evidence="1 6 7">Belongs to the bacterial ribosomal protein bL21 family.</text>
</comment>
<comment type="caution">
    <text evidence="8">The sequence shown here is derived from an EMBL/GenBank/DDBJ whole genome shotgun (WGS) entry which is preliminary data.</text>
</comment>
<evidence type="ECO:0000313" key="8">
    <source>
        <dbReference type="EMBL" id="OGY25074.1"/>
    </source>
</evidence>
<dbReference type="PANTHER" id="PTHR21349">
    <property type="entry name" value="50S RIBOSOMAL PROTEIN L21"/>
    <property type="match status" value="1"/>
</dbReference>
<dbReference type="Proteomes" id="UP000178162">
    <property type="component" value="Unassembled WGS sequence"/>
</dbReference>
<dbReference type="Pfam" id="PF00829">
    <property type="entry name" value="Ribosomal_L21p"/>
    <property type="match status" value="1"/>
</dbReference>
<evidence type="ECO:0000313" key="9">
    <source>
        <dbReference type="Proteomes" id="UP000178162"/>
    </source>
</evidence>
<dbReference type="GO" id="GO:0005737">
    <property type="term" value="C:cytoplasm"/>
    <property type="evidence" value="ECO:0007669"/>
    <property type="project" value="UniProtKB-ARBA"/>
</dbReference>
<dbReference type="InterPro" id="IPR036164">
    <property type="entry name" value="bL21-like_sf"/>
</dbReference>
<proteinExistence type="inferred from homology"/>
<comment type="subunit">
    <text evidence="6">Part of the 50S ribosomal subunit. Contacts protein L20.</text>
</comment>
<keyword evidence="2 6" id="KW-0699">rRNA-binding</keyword>
<dbReference type="STRING" id="1802595.A2134_03535"/>
<gene>
    <name evidence="6" type="primary">rplU</name>
    <name evidence="8" type="ORF">A2134_03535</name>
</gene>
<dbReference type="GO" id="GO:0005840">
    <property type="term" value="C:ribosome"/>
    <property type="evidence" value="ECO:0007669"/>
    <property type="project" value="UniProtKB-KW"/>
</dbReference>
<keyword evidence="4 6" id="KW-0689">Ribosomal protein</keyword>
<dbReference type="GO" id="GO:0003735">
    <property type="term" value="F:structural constituent of ribosome"/>
    <property type="evidence" value="ECO:0007669"/>
    <property type="project" value="InterPro"/>
</dbReference>
<evidence type="ECO:0000256" key="5">
    <source>
        <dbReference type="ARBA" id="ARBA00023274"/>
    </source>
</evidence>
<evidence type="ECO:0000256" key="4">
    <source>
        <dbReference type="ARBA" id="ARBA00022980"/>
    </source>
</evidence>
<dbReference type="EMBL" id="MHCR01000025">
    <property type="protein sequence ID" value="OGY25074.1"/>
    <property type="molecule type" value="Genomic_DNA"/>
</dbReference>
<protein>
    <recommendedName>
        <fullName evidence="6">Large ribosomal subunit protein bL21</fullName>
    </recommendedName>
</protein>
<dbReference type="NCBIfam" id="TIGR00061">
    <property type="entry name" value="L21"/>
    <property type="match status" value="1"/>
</dbReference>
<evidence type="ECO:0000256" key="3">
    <source>
        <dbReference type="ARBA" id="ARBA00022884"/>
    </source>
</evidence>
<dbReference type="GO" id="GO:0006412">
    <property type="term" value="P:translation"/>
    <property type="evidence" value="ECO:0007669"/>
    <property type="project" value="UniProtKB-UniRule"/>
</dbReference>
<evidence type="ECO:0000256" key="6">
    <source>
        <dbReference type="HAMAP-Rule" id="MF_01363"/>
    </source>
</evidence>
<keyword evidence="5 6" id="KW-0687">Ribonucleoprotein</keyword>
<dbReference type="PROSITE" id="PS01169">
    <property type="entry name" value="RIBOSOMAL_L21"/>
    <property type="match status" value="1"/>
</dbReference>
<dbReference type="InterPro" id="IPR018258">
    <property type="entry name" value="Ribosomal_bL21_CS"/>
</dbReference>
<reference evidence="8 9" key="1">
    <citation type="journal article" date="2016" name="Nat. Commun.">
        <title>Thousands of microbial genomes shed light on interconnected biogeochemical processes in an aquifer system.</title>
        <authorList>
            <person name="Anantharaman K."/>
            <person name="Brown C.T."/>
            <person name="Hug L.A."/>
            <person name="Sharon I."/>
            <person name="Castelle C.J."/>
            <person name="Probst A.J."/>
            <person name="Thomas B.C."/>
            <person name="Singh A."/>
            <person name="Wilkins M.J."/>
            <person name="Karaoz U."/>
            <person name="Brodie E.L."/>
            <person name="Williams K.H."/>
            <person name="Hubbard S.S."/>
            <person name="Banfield J.F."/>
        </authorList>
    </citation>
    <scope>NUCLEOTIDE SEQUENCE [LARGE SCALE GENOMIC DNA]</scope>
</reference>
<comment type="function">
    <text evidence="6 7">This protein binds to 23S rRNA in the presence of protein L20.</text>
</comment>
<evidence type="ECO:0000256" key="7">
    <source>
        <dbReference type="RuleBase" id="RU000562"/>
    </source>
</evidence>
<dbReference type="SUPFAM" id="SSF141091">
    <property type="entry name" value="L21p-like"/>
    <property type="match status" value="1"/>
</dbReference>
<dbReference type="InterPro" id="IPR001787">
    <property type="entry name" value="Ribosomal_bL21"/>
</dbReference>
<evidence type="ECO:0000256" key="1">
    <source>
        <dbReference type="ARBA" id="ARBA00008563"/>
    </source>
</evidence>
<dbReference type="GO" id="GO:0019843">
    <property type="term" value="F:rRNA binding"/>
    <property type="evidence" value="ECO:0007669"/>
    <property type="project" value="UniProtKB-UniRule"/>
</dbReference>
<dbReference type="PANTHER" id="PTHR21349:SF0">
    <property type="entry name" value="LARGE RIBOSOMAL SUBUNIT PROTEIN BL21M"/>
    <property type="match status" value="1"/>
</dbReference>
<dbReference type="AlphaFoldDB" id="A0A1G1WBU0"/>
<keyword evidence="3 6" id="KW-0694">RNA-binding</keyword>
<name>A0A1G1WBU0_9BACT</name>